<comment type="caution">
    <text evidence="2">The sequence shown here is derived from an EMBL/GenBank/DDBJ whole genome shotgun (WGS) entry which is preliminary data.</text>
</comment>
<gene>
    <name evidence="2" type="ORF">S12H4_05030</name>
</gene>
<protein>
    <recommendedName>
        <fullName evidence="3">L-rhamnose mutarotase</fullName>
    </recommendedName>
</protein>
<dbReference type="EMBL" id="BARW01001622">
    <property type="protein sequence ID" value="GAI61776.1"/>
    <property type="molecule type" value="Genomic_DNA"/>
</dbReference>
<accession>X1R3W9</accession>
<evidence type="ECO:0000313" key="2">
    <source>
        <dbReference type="EMBL" id="GAI61776.1"/>
    </source>
</evidence>
<keyword evidence="1" id="KW-1133">Transmembrane helix</keyword>
<reference evidence="2" key="1">
    <citation type="journal article" date="2014" name="Front. Microbiol.">
        <title>High frequency of phylogenetically diverse reductive dehalogenase-homologous genes in deep subseafloor sedimentary metagenomes.</title>
        <authorList>
            <person name="Kawai M."/>
            <person name="Futagami T."/>
            <person name="Toyoda A."/>
            <person name="Takaki Y."/>
            <person name="Nishi S."/>
            <person name="Hori S."/>
            <person name="Arai W."/>
            <person name="Tsubouchi T."/>
            <person name="Morono Y."/>
            <person name="Uchiyama I."/>
            <person name="Ito T."/>
            <person name="Fujiyama A."/>
            <person name="Inagaki F."/>
            <person name="Takami H."/>
        </authorList>
    </citation>
    <scope>NUCLEOTIDE SEQUENCE</scope>
    <source>
        <strain evidence="2">Expedition CK06-06</strain>
    </source>
</reference>
<sequence>MMQLKILNNIHFETYSSFKNTYQMKIGLFVVLIFLICFVACKLGSKDKIAEAYVPESETEQLKEPEVQRFGMVIKVKPEKLEEYKKLHANPWPGIMNMLTECNIRNYSIYYKDGYLFSYFEYVGNDFESDMKKMADDSLTQEWWKLNDPCQIPLETRKEGEWWATMEEIFHLD</sequence>
<evidence type="ECO:0000256" key="1">
    <source>
        <dbReference type="SAM" id="Phobius"/>
    </source>
</evidence>
<dbReference type="Pfam" id="PF05336">
    <property type="entry name" value="rhaM"/>
    <property type="match status" value="1"/>
</dbReference>
<dbReference type="Gene3D" id="3.30.70.100">
    <property type="match status" value="1"/>
</dbReference>
<dbReference type="PANTHER" id="PTHR34389:SF2">
    <property type="entry name" value="L-RHAMNOSE MUTAROTASE"/>
    <property type="match status" value="1"/>
</dbReference>
<feature type="transmembrane region" description="Helical" evidence="1">
    <location>
        <begin position="22"/>
        <end position="41"/>
    </location>
</feature>
<evidence type="ECO:0008006" key="3">
    <source>
        <dbReference type="Google" id="ProtNLM"/>
    </source>
</evidence>
<name>X1R3W9_9ZZZZ</name>
<dbReference type="SUPFAM" id="SSF54909">
    <property type="entry name" value="Dimeric alpha+beta barrel"/>
    <property type="match status" value="1"/>
</dbReference>
<dbReference type="AlphaFoldDB" id="X1R3W9"/>
<dbReference type="GO" id="GO:0016857">
    <property type="term" value="F:racemase and epimerase activity, acting on carbohydrates and derivatives"/>
    <property type="evidence" value="ECO:0007669"/>
    <property type="project" value="InterPro"/>
</dbReference>
<keyword evidence="1" id="KW-0812">Transmembrane</keyword>
<organism evidence="2">
    <name type="scientific">marine sediment metagenome</name>
    <dbReference type="NCBI Taxonomy" id="412755"/>
    <lineage>
        <taxon>unclassified sequences</taxon>
        <taxon>metagenomes</taxon>
        <taxon>ecological metagenomes</taxon>
    </lineage>
</organism>
<dbReference type="InterPro" id="IPR008000">
    <property type="entry name" value="Rham/fucose_mutarotase"/>
</dbReference>
<dbReference type="PANTHER" id="PTHR34389">
    <property type="entry name" value="L-RHAMNOSE MUTAROTASE"/>
    <property type="match status" value="1"/>
</dbReference>
<keyword evidence="1" id="KW-0472">Membrane</keyword>
<proteinExistence type="predicted"/>
<dbReference type="InterPro" id="IPR011008">
    <property type="entry name" value="Dimeric_a/b-barrel"/>
</dbReference>